<feature type="compositionally biased region" description="Polar residues" evidence="1">
    <location>
        <begin position="109"/>
        <end position="130"/>
    </location>
</feature>
<evidence type="ECO:0000313" key="3">
    <source>
        <dbReference type="Proteomes" id="UP000593567"/>
    </source>
</evidence>
<reference evidence="2" key="1">
    <citation type="submission" date="2020-06" db="EMBL/GenBank/DDBJ databases">
        <title>Draft genome of Bugula neritina, a colonial animal packing powerful symbionts and potential medicines.</title>
        <authorList>
            <person name="Rayko M."/>
        </authorList>
    </citation>
    <scope>NUCLEOTIDE SEQUENCE [LARGE SCALE GENOMIC DNA]</scope>
    <source>
        <strain evidence="2">Kwan_BN1</strain>
    </source>
</reference>
<evidence type="ECO:0000313" key="2">
    <source>
        <dbReference type="EMBL" id="KAF6023936.1"/>
    </source>
</evidence>
<sequence>MSLKCYMKIVDTRKEPSISYSNSNSVSAETHADAEQQLSTLTVTGKHMHCENFEIGNYGQDSVSSLPNLNFGTRDQGIKPKIKHMQSHEDQNGDTAKLDVNFSTTLSLNQGISNDETNSNLVQQSKSGSGNEDARKNYPGNQYKTKMEAHVLGADKLTPEIPDAGNGMKLDLKVLSPTDESVHNESQPSIICINILTESNVPGECKNLNNLSLPTDATKPDLLQHIRSQISISRPTCPPMDSNSVLKIRNERGSFVPLSLTTMKNYGRSARHPLIVEICSRHKPDHSISSIDSTNNSVFQLSKGTAARKSYAANNVCREWNERLSRLEMAASTLPRSRSLFLEQELKKLAKRVDALHELIGNVSRSQWEGSIRKNPLW</sequence>
<dbReference type="EMBL" id="VXIV02002644">
    <property type="protein sequence ID" value="KAF6023936.1"/>
    <property type="molecule type" value="Genomic_DNA"/>
</dbReference>
<evidence type="ECO:0000256" key="1">
    <source>
        <dbReference type="SAM" id="MobiDB-lite"/>
    </source>
</evidence>
<proteinExistence type="predicted"/>
<protein>
    <submittedName>
        <fullName evidence="2">Uncharacterized protein</fullName>
    </submittedName>
</protein>
<dbReference type="OrthoDB" id="7659889at2759"/>
<gene>
    <name evidence="2" type="ORF">EB796_017761</name>
</gene>
<feature type="region of interest" description="Disordered" evidence="1">
    <location>
        <begin position="109"/>
        <end position="144"/>
    </location>
</feature>
<accession>A0A7J7JE84</accession>
<comment type="caution">
    <text evidence="2">The sequence shown here is derived from an EMBL/GenBank/DDBJ whole genome shotgun (WGS) entry which is preliminary data.</text>
</comment>
<organism evidence="2 3">
    <name type="scientific">Bugula neritina</name>
    <name type="common">Brown bryozoan</name>
    <name type="synonym">Sertularia neritina</name>
    <dbReference type="NCBI Taxonomy" id="10212"/>
    <lineage>
        <taxon>Eukaryota</taxon>
        <taxon>Metazoa</taxon>
        <taxon>Spiralia</taxon>
        <taxon>Lophotrochozoa</taxon>
        <taxon>Bryozoa</taxon>
        <taxon>Gymnolaemata</taxon>
        <taxon>Cheilostomatida</taxon>
        <taxon>Flustrina</taxon>
        <taxon>Buguloidea</taxon>
        <taxon>Bugulidae</taxon>
        <taxon>Bugula</taxon>
    </lineage>
</organism>
<keyword evidence="3" id="KW-1185">Reference proteome</keyword>
<dbReference type="Proteomes" id="UP000593567">
    <property type="component" value="Unassembled WGS sequence"/>
</dbReference>
<dbReference type="AlphaFoldDB" id="A0A7J7JE84"/>
<name>A0A7J7JE84_BUGNE</name>